<accession>A0A449AJG2</accession>
<keyword evidence="1" id="KW-0472">Membrane</keyword>
<dbReference type="Proteomes" id="UP000289506">
    <property type="component" value="Plasmid 16"/>
</dbReference>
<dbReference type="EMBL" id="LR214986">
    <property type="protein sequence ID" value="VEU65105.1"/>
    <property type="molecule type" value="Genomic_DNA"/>
</dbReference>
<reference evidence="3 4" key="1">
    <citation type="submission" date="2019-01" db="EMBL/GenBank/DDBJ databases">
        <authorList>
            <consortium name="Pathogen Informatics"/>
        </authorList>
    </citation>
    <scope>NUCLEOTIDE SEQUENCE [LARGE SCALE GENOMIC DNA]</scope>
    <source>
        <strain evidence="3 4">NCTC10142</strain>
        <plasmid evidence="4">13</plasmid>
        <plasmid evidence="4">16</plasmid>
    </source>
</reference>
<evidence type="ECO:0008006" key="5">
    <source>
        <dbReference type="Google" id="ProtNLM"/>
    </source>
</evidence>
<evidence type="ECO:0000313" key="4">
    <source>
        <dbReference type="Proteomes" id="UP000289506"/>
    </source>
</evidence>
<dbReference type="EMBL" id="LR214989">
    <property type="protein sequence ID" value="VEU65143.1"/>
    <property type="molecule type" value="Genomic_DNA"/>
</dbReference>
<keyword evidence="3" id="KW-0614">Plasmid</keyword>
<geneLocation type="plasmid" evidence="3 4">
    <name>16</name>
</geneLocation>
<proteinExistence type="predicted"/>
<keyword evidence="1" id="KW-1133">Transmembrane helix</keyword>
<dbReference type="NCBIfam" id="NF045833">
    <property type="entry name" value="P80_membrane"/>
    <property type="match status" value="1"/>
</dbReference>
<evidence type="ECO:0000313" key="3">
    <source>
        <dbReference type="EMBL" id="VEU65143.1"/>
    </source>
</evidence>
<evidence type="ECO:0000256" key="1">
    <source>
        <dbReference type="SAM" id="Phobius"/>
    </source>
</evidence>
<protein>
    <recommendedName>
        <fullName evidence="5">Membrane protein P80</fullName>
    </recommendedName>
</protein>
<name>A0A449AJG2_9BACT</name>
<dbReference type="AlphaFoldDB" id="A0A449AJG2"/>
<geneLocation type="plasmid" evidence="2 4">
    <name>13</name>
</geneLocation>
<gene>
    <name evidence="2" type="ORF">NCTC10142_00887</name>
    <name evidence="3" type="ORF">NCTC10142_00927</name>
</gene>
<keyword evidence="1" id="KW-0812">Transmembrane</keyword>
<feature type="transmembrane region" description="Helical" evidence="1">
    <location>
        <begin position="34"/>
        <end position="57"/>
    </location>
</feature>
<dbReference type="Proteomes" id="UP000289506">
    <property type="component" value="Plasmid 13"/>
</dbReference>
<organism evidence="3 4">
    <name type="scientific">Mycoplasmopsis cynos</name>
    <dbReference type="NCBI Taxonomy" id="171284"/>
    <lineage>
        <taxon>Bacteria</taxon>
        <taxon>Bacillati</taxon>
        <taxon>Mycoplasmatota</taxon>
        <taxon>Mycoplasmoidales</taxon>
        <taxon>Metamycoplasmataceae</taxon>
        <taxon>Mycoplasmopsis</taxon>
    </lineage>
</organism>
<dbReference type="RefSeq" id="WP_129721037.1">
    <property type="nucleotide sequence ID" value="NZ_LR214986.1"/>
</dbReference>
<evidence type="ECO:0000313" key="2">
    <source>
        <dbReference type="EMBL" id="VEU65105.1"/>
    </source>
</evidence>
<sequence>MAKKQKSFFERLSELNDNFEEKNKKVTRKTKRNWINWGILGTLAVCLISGISIPLAINTTKINYIQPKKDAETAFTFNNLKNISIGDFSKLLKNDKTNYNEKFDDIYKKAIFYMYEKEYLASKQYQEIYNGSLNNNEGINLSLELKSLDVIKNEQKNKLEDQKNNLKSTFGFSTWENVFKERLLSEEYGKSSTEDQAIEYLTFKEIEGVALRSLEIEVKTVDVDFLERTAKKDIYEIDVNNSPKRDAKGQAKIMFKKGQRVFPHFVKDKNYFVLDNDPKKAIVIMTKSFIPELVSADKIIETYFNNHSVNIPTSILLPGVINSNLRFAFSFKDGDAKKKYINNFKYSVIKGQDNTIEIKRNIDILKSFNKPEDYAIFKDESKDKNKLKEFNDKRSVYEQYLNALTLTKGDTLGFLGVSTTSELINNNIDLAFGSFANELLKSADSTFKEINLDDLFKMPTGLNTNAESEIKKLVDEAEKVQMDSKITDINQKFNTASDKIQQVNEIIDKYFSELSEDQFNKVILDNYNSHLIINANNKQYSSIVYKVKDKNDLLLIVTPTGLSLFSNKKVLTLEEFKKLITSDLKNMAKGNKTYFDLANKISDKNNKEQLVISLLEDQPFKNWLLTQKKDNKTVYTLSELDKSLSKIKTVKKGKQISSEISLYDRVEKYINSKVNTLNNINFSNLNGQVKINYLKNGNNNDFTITQSDKNAYDLVNAYLNNTLKKGEK</sequence>